<evidence type="ECO:0000256" key="1">
    <source>
        <dbReference type="SAM" id="Phobius"/>
    </source>
</evidence>
<dbReference type="Proteomes" id="UP000076532">
    <property type="component" value="Unassembled WGS sequence"/>
</dbReference>
<keyword evidence="1" id="KW-0472">Membrane</keyword>
<dbReference type="EMBL" id="KV417622">
    <property type="protein sequence ID" value="KZP14099.1"/>
    <property type="molecule type" value="Genomic_DNA"/>
</dbReference>
<accession>A0A166CXI1</accession>
<evidence type="ECO:0000313" key="2">
    <source>
        <dbReference type="EMBL" id="KZP14099.1"/>
    </source>
</evidence>
<sequence>MSSTGIIVGSISGGLAIIVAIAFFHFRRSGGVRLVGRIKGPSLLHSGVDIKSHRSNSPPGQISELEVFAEAVRTLEQAKQVIAGRCVRLLASPIDGLLDVVAVCSKNDQEARGLDGILKALVALDGRLDSALVLLHERVASTQSNHQQTPATEQLYRNLVAIRSLLEKLSGSTKHILTTARSWIETAHPDIVDSIRSAIQDFAVL</sequence>
<proteinExistence type="predicted"/>
<evidence type="ECO:0000313" key="3">
    <source>
        <dbReference type="Proteomes" id="UP000076532"/>
    </source>
</evidence>
<keyword evidence="3" id="KW-1185">Reference proteome</keyword>
<keyword evidence="1" id="KW-0812">Transmembrane</keyword>
<keyword evidence="1" id="KW-1133">Transmembrane helix</keyword>
<dbReference type="AlphaFoldDB" id="A0A166CXI1"/>
<feature type="transmembrane region" description="Helical" evidence="1">
    <location>
        <begin position="6"/>
        <end position="26"/>
    </location>
</feature>
<gene>
    <name evidence="2" type="ORF">FIBSPDRAFT_868610</name>
</gene>
<organism evidence="2 3">
    <name type="scientific">Athelia psychrophila</name>
    <dbReference type="NCBI Taxonomy" id="1759441"/>
    <lineage>
        <taxon>Eukaryota</taxon>
        <taxon>Fungi</taxon>
        <taxon>Dikarya</taxon>
        <taxon>Basidiomycota</taxon>
        <taxon>Agaricomycotina</taxon>
        <taxon>Agaricomycetes</taxon>
        <taxon>Agaricomycetidae</taxon>
        <taxon>Atheliales</taxon>
        <taxon>Atheliaceae</taxon>
        <taxon>Athelia</taxon>
    </lineage>
</organism>
<reference evidence="2 3" key="1">
    <citation type="journal article" date="2016" name="Mol. Biol. Evol.">
        <title>Comparative Genomics of Early-Diverging Mushroom-Forming Fungi Provides Insights into the Origins of Lignocellulose Decay Capabilities.</title>
        <authorList>
            <person name="Nagy L.G."/>
            <person name="Riley R."/>
            <person name="Tritt A."/>
            <person name="Adam C."/>
            <person name="Daum C."/>
            <person name="Floudas D."/>
            <person name="Sun H."/>
            <person name="Yadav J.S."/>
            <person name="Pangilinan J."/>
            <person name="Larsson K.H."/>
            <person name="Matsuura K."/>
            <person name="Barry K."/>
            <person name="Labutti K."/>
            <person name="Kuo R."/>
            <person name="Ohm R.A."/>
            <person name="Bhattacharya S.S."/>
            <person name="Shirouzu T."/>
            <person name="Yoshinaga Y."/>
            <person name="Martin F.M."/>
            <person name="Grigoriev I.V."/>
            <person name="Hibbett D.S."/>
        </authorList>
    </citation>
    <scope>NUCLEOTIDE SEQUENCE [LARGE SCALE GENOMIC DNA]</scope>
    <source>
        <strain evidence="2 3">CBS 109695</strain>
    </source>
</reference>
<protein>
    <submittedName>
        <fullName evidence="2">Uncharacterized protein</fullName>
    </submittedName>
</protein>
<name>A0A166CXI1_9AGAM</name>